<name>A0A976FFI1_BRELC</name>
<gene>
    <name evidence="1" type="ORF">CCR75_008354</name>
</gene>
<dbReference type="OrthoDB" id="120945at2759"/>
<dbReference type="KEGG" id="blac:94352078"/>
<protein>
    <submittedName>
        <fullName evidence="1">Uncharacterized protein</fullName>
    </submittedName>
</protein>
<organism evidence="1 2">
    <name type="scientific">Bremia lactucae</name>
    <name type="common">Lettuce downy mildew</name>
    <dbReference type="NCBI Taxonomy" id="4779"/>
    <lineage>
        <taxon>Eukaryota</taxon>
        <taxon>Sar</taxon>
        <taxon>Stramenopiles</taxon>
        <taxon>Oomycota</taxon>
        <taxon>Peronosporomycetes</taxon>
        <taxon>Peronosporales</taxon>
        <taxon>Peronosporaceae</taxon>
        <taxon>Bremia</taxon>
    </lineage>
</organism>
<comment type="caution">
    <text evidence="1">The sequence shown here is derived from an EMBL/GenBank/DDBJ whole genome shotgun (WGS) entry which is preliminary data.</text>
</comment>
<proteinExistence type="predicted"/>
<evidence type="ECO:0000313" key="2">
    <source>
        <dbReference type="Proteomes" id="UP000294530"/>
    </source>
</evidence>
<reference evidence="1 2" key="1">
    <citation type="journal article" date="2021" name="Genome Biol.">
        <title>AFLAP: assembly-free linkage analysis pipeline using k-mers from genome sequencing data.</title>
        <authorList>
            <person name="Fletcher K."/>
            <person name="Zhang L."/>
            <person name="Gil J."/>
            <person name="Han R."/>
            <person name="Cavanaugh K."/>
            <person name="Michelmore R."/>
        </authorList>
    </citation>
    <scope>NUCLEOTIDE SEQUENCE [LARGE SCALE GENOMIC DNA]</scope>
    <source>
        <strain evidence="1 2">SF5</strain>
    </source>
</reference>
<dbReference type="EMBL" id="SHOA02000002">
    <property type="protein sequence ID" value="TDH65778.1"/>
    <property type="molecule type" value="Genomic_DNA"/>
</dbReference>
<accession>A0A976FFI1</accession>
<dbReference type="AlphaFoldDB" id="A0A976FFI1"/>
<sequence length="86" mass="10123">MLVRKLKLEVNYGKMMQVNLGYVQVVHRPRRLMEMYLQIPGLPMKYEAFQAMSVPKNKDVILGMMWLREQNPVLTGVPEEFRVASR</sequence>
<evidence type="ECO:0000313" key="1">
    <source>
        <dbReference type="EMBL" id="TDH65778.1"/>
    </source>
</evidence>
<dbReference type="Proteomes" id="UP000294530">
    <property type="component" value="Unassembled WGS sequence"/>
</dbReference>
<dbReference type="RefSeq" id="XP_067815277.1">
    <property type="nucleotide sequence ID" value="XM_067966407.1"/>
</dbReference>
<dbReference type="GeneID" id="94352078"/>
<keyword evidence="2" id="KW-1185">Reference proteome</keyword>